<accession>A0ABV0ZXY5</accession>
<feature type="region of interest" description="Disordered" evidence="1">
    <location>
        <begin position="1"/>
        <end position="34"/>
    </location>
</feature>
<evidence type="ECO:0000313" key="3">
    <source>
        <dbReference type="Proteomes" id="UP001469553"/>
    </source>
</evidence>
<evidence type="ECO:0000256" key="1">
    <source>
        <dbReference type="SAM" id="MobiDB-lite"/>
    </source>
</evidence>
<sequence>MDVELPFDSPFGRQPQVPQHKGPPGDHSGHTQRKQNSWFHKLQQVIHVLKQQRSNIWPDSVFRCYTFLEGGISQASASNNLMLTFY</sequence>
<protein>
    <submittedName>
        <fullName evidence="2">Uncharacterized protein</fullName>
    </submittedName>
</protein>
<keyword evidence="3" id="KW-1185">Reference proteome</keyword>
<comment type="caution">
    <text evidence="2">The sequence shown here is derived from an EMBL/GenBank/DDBJ whole genome shotgun (WGS) entry which is preliminary data.</text>
</comment>
<dbReference type="EMBL" id="JAHRIP010076208">
    <property type="protein sequence ID" value="MEQ2310931.1"/>
    <property type="molecule type" value="Genomic_DNA"/>
</dbReference>
<dbReference type="Proteomes" id="UP001469553">
    <property type="component" value="Unassembled WGS sequence"/>
</dbReference>
<reference evidence="2 3" key="1">
    <citation type="submission" date="2021-06" db="EMBL/GenBank/DDBJ databases">
        <authorList>
            <person name="Palmer J.M."/>
        </authorList>
    </citation>
    <scope>NUCLEOTIDE SEQUENCE [LARGE SCALE GENOMIC DNA]</scope>
    <source>
        <strain evidence="2 3">AS_MEX2019</strain>
        <tissue evidence="2">Muscle</tissue>
    </source>
</reference>
<proteinExistence type="predicted"/>
<evidence type="ECO:0000313" key="2">
    <source>
        <dbReference type="EMBL" id="MEQ2310931.1"/>
    </source>
</evidence>
<organism evidence="2 3">
    <name type="scientific">Ameca splendens</name>
    <dbReference type="NCBI Taxonomy" id="208324"/>
    <lineage>
        <taxon>Eukaryota</taxon>
        <taxon>Metazoa</taxon>
        <taxon>Chordata</taxon>
        <taxon>Craniata</taxon>
        <taxon>Vertebrata</taxon>
        <taxon>Euteleostomi</taxon>
        <taxon>Actinopterygii</taxon>
        <taxon>Neopterygii</taxon>
        <taxon>Teleostei</taxon>
        <taxon>Neoteleostei</taxon>
        <taxon>Acanthomorphata</taxon>
        <taxon>Ovalentaria</taxon>
        <taxon>Atherinomorphae</taxon>
        <taxon>Cyprinodontiformes</taxon>
        <taxon>Goodeidae</taxon>
        <taxon>Ameca</taxon>
    </lineage>
</organism>
<name>A0ABV0ZXY5_9TELE</name>
<gene>
    <name evidence="2" type="ORF">AMECASPLE_014371</name>
</gene>